<evidence type="ECO:0000313" key="2">
    <source>
        <dbReference type="EMBL" id="CZE46082.1"/>
    </source>
</evidence>
<feature type="signal peptide" evidence="1">
    <location>
        <begin position="1"/>
        <end position="18"/>
    </location>
</feature>
<dbReference type="RefSeq" id="WP_075493856.1">
    <property type="nucleotide sequence ID" value="NZ_CP053844.1"/>
</dbReference>
<evidence type="ECO:0000313" key="3">
    <source>
        <dbReference type="Proteomes" id="UP000069632"/>
    </source>
</evidence>
<feature type="chain" id="PRO_5007281459" description="Lipoprotein" evidence="1">
    <location>
        <begin position="19"/>
        <end position="204"/>
    </location>
</feature>
<gene>
    <name evidence="2" type="ORF">ERS672216_00183</name>
</gene>
<protein>
    <recommendedName>
        <fullName evidence="4">Lipoprotein</fullName>
    </recommendedName>
</protein>
<reference evidence="2 3" key="1">
    <citation type="submission" date="2016-02" db="EMBL/GenBank/DDBJ databases">
        <authorList>
            <consortium name="Pathogen Informatics"/>
        </authorList>
    </citation>
    <scope>NUCLEOTIDE SEQUENCE [LARGE SCALE GENOMIC DNA]</scope>
    <source>
        <strain evidence="2 3">RC20</strain>
    </source>
</reference>
<name>A0A128ECI9_9BACT</name>
<proteinExistence type="predicted"/>
<dbReference type="EMBL" id="FIZP01000001">
    <property type="protein sequence ID" value="CZE46082.1"/>
    <property type="molecule type" value="Genomic_DNA"/>
</dbReference>
<evidence type="ECO:0008006" key="4">
    <source>
        <dbReference type="Google" id="ProtNLM"/>
    </source>
</evidence>
<sequence>MKKIISFLAVLLFFTGCAKTVEYNKNLEVAGVNQSLVINSALQKTYIFMDALALKPQSIASSTALGEDDLEINVGEFVQNESLRFFKNYLSNLEVTSNKEVLSSPNLIIMPEIQSFSYGFYSSDGFDIDSKPFVSYALNVKIFKNGKQIYSKNISTNERNYGEKTFFGMGDTSYAQIGPIFQKAIANDYNANATDIINSINSAK</sequence>
<organism evidence="2 3">
    <name type="scientific">Campylobacter geochelonis</name>
    <dbReference type="NCBI Taxonomy" id="1780362"/>
    <lineage>
        <taxon>Bacteria</taxon>
        <taxon>Pseudomonadati</taxon>
        <taxon>Campylobacterota</taxon>
        <taxon>Epsilonproteobacteria</taxon>
        <taxon>Campylobacterales</taxon>
        <taxon>Campylobacteraceae</taxon>
        <taxon>Campylobacter</taxon>
    </lineage>
</organism>
<keyword evidence="1" id="KW-0732">Signal</keyword>
<dbReference type="Proteomes" id="UP000069632">
    <property type="component" value="Unassembled WGS sequence"/>
</dbReference>
<evidence type="ECO:0000256" key="1">
    <source>
        <dbReference type="SAM" id="SignalP"/>
    </source>
</evidence>
<accession>A0A128ECI9</accession>
<dbReference type="OrthoDB" id="5363216at2"/>
<keyword evidence="3" id="KW-1185">Reference proteome</keyword>
<dbReference type="AlphaFoldDB" id="A0A128ECI9"/>
<dbReference type="PROSITE" id="PS51257">
    <property type="entry name" value="PROKAR_LIPOPROTEIN"/>
    <property type="match status" value="1"/>
</dbReference>